<reference evidence="1 2" key="1">
    <citation type="journal article" date="2003" name="Nature">
        <title>The genome sequence of the filamentous fungus Neurospora crassa.</title>
        <authorList>
            <person name="Galagan J.E."/>
            <person name="Calvo S.E."/>
            <person name="Borkovich K.A."/>
            <person name="Selker E.U."/>
            <person name="Read N.D."/>
            <person name="Jaffe D."/>
            <person name="FitzHugh W."/>
            <person name="Ma L.J."/>
            <person name="Smirnov S."/>
            <person name="Purcell S."/>
            <person name="Rehman B."/>
            <person name="Elkins T."/>
            <person name="Engels R."/>
            <person name="Wang S."/>
            <person name="Nielsen C.B."/>
            <person name="Butler J."/>
            <person name="Endrizzi M."/>
            <person name="Qui D."/>
            <person name="Ianakiev P."/>
            <person name="Bell-Pedersen D."/>
            <person name="Nelson M.A."/>
            <person name="Werner-Washburne M."/>
            <person name="Selitrennikoff C.P."/>
            <person name="Kinsey J.A."/>
            <person name="Braun E.L."/>
            <person name="Zelter A."/>
            <person name="Schulte U."/>
            <person name="Kothe G.O."/>
            <person name="Jedd G."/>
            <person name="Mewes W."/>
            <person name="Staben C."/>
            <person name="Marcotte E."/>
            <person name="Greenberg D."/>
            <person name="Roy A."/>
            <person name="Foley K."/>
            <person name="Naylor J."/>
            <person name="Stange-Thomann N."/>
            <person name="Barrett R."/>
            <person name="Gnerre S."/>
            <person name="Kamal M."/>
            <person name="Kamvysselis M."/>
            <person name="Mauceli E."/>
            <person name="Bielke C."/>
            <person name="Rudd S."/>
            <person name="Frishman D."/>
            <person name="Krystofova S."/>
            <person name="Rasmussen C."/>
            <person name="Metzenberg R.L."/>
            <person name="Perkins D.D."/>
            <person name="Kroken S."/>
            <person name="Cogoni C."/>
            <person name="Macino G."/>
            <person name="Catcheside D."/>
            <person name="Li W."/>
            <person name="Pratt R.J."/>
            <person name="Osmani S.A."/>
            <person name="DeSouza C.P."/>
            <person name="Glass L."/>
            <person name="Orbach M.J."/>
            <person name="Berglund J.A."/>
            <person name="Voelker R."/>
            <person name="Yarden O."/>
            <person name="Plamann M."/>
            <person name="Seiler S."/>
            <person name="Dunlap J."/>
            <person name="Radford A."/>
            <person name="Aramayo R."/>
            <person name="Natvig D.O."/>
            <person name="Alex L.A."/>
            <person name="Mannhaupt G."/>
            <person name="Ebbole D.J."/>
            <person name="Freitag M."/>
            <person name="Paulsen I."/>
            <person name="Sachs M.S."/>
            <person name="Lander E.S."/>
            <person name="Nusbaum C."/>
            <person name="Birren B."/>
        </authorList>
    </citation>
    <scope>NUCLEOTIDE SEQUENCE [LARGE SCALE GENOMIC DNA]</scope>
    <source>
        <strain evidence="2">ATCC 24698 / 74-OR23-1A / CBS 708.71 / DSM 1257 / FGSC 987</strain>
    </source>
</reference>
<dbReference type="RefSeq" id="XP_011395347.1">
    <property type="nucleotide sequence ID" value="XM_011397045.1"/>
</dbReference>
<accession>V5IKB5</accession>
<protein>
    <submittedName>
        <fullName evidence="1">Uncharacterized protein</fullName>
    </submittedName>
</protein>
<dbReference type="AlphaFoldDB" id="V5IKB5"/>
<dbReference type="EMBL" id="CM002242">
    <property type="protein sequence ID" value="ESA41808.1"/>
    <property type="molecule type" value="Genomic_DNA"/>
</dbReference>
<dbReference type="Proteomes" id="UP000001805">
    <property type="component" value="Chromosome 7, Linkage Group VII"/>
</dbReference>
<organism evidence="1 2">
    <name type="scientific">Neurospora crassa (strain ATCC 24698 / 74-OR23-1A / CBS 708.71 / DSM 1257 / FGSC 987)</name>
    <dbReference type="NCBI Taxonomy" id="367110"/>
    <lineage>
        <taxon>Eukaryota</taxon>
        <taxon>Fungi</taxon>
        <taxon>Dikarya</taxon>
        <taxon>Ascomycota</taxon>
        <taxon>Pezizomycotina</taxon>
        <taxon>Sordariomycetes</taxon>
        <taxon>Sordariomycetidae</taxon>
        <taxon>Sordariales</taxon>
        <taxon>Sordariaceae</taxon>
        <taxon>Neurospora</taxon>
    </lineage>
</organism>
<evidence type="ECO:0000313" key="1">
    <source>
        <dbReference type="EMBL" id="ESA41808.1"/>
    </source>
</evidence>
<dbReference type="InParanoid" id="V5IKB5"/>
<keyword evidence="2" id="KW-1185">Reference proteome</keyword>
<gene>
    <name evidence="1" type="ORF">NCU17161</name>
</gene>
<evidence type="ECO:0000313" key="2">
    <source>
        <dbReference type="Proteomes" id="UP000001805"/>
    </source>
</evidence>
<name>V5IKB5_NEUCR</name>
<dbReference type="KEGG" id="ncr:NCU17161"/>
<dbReference type="VEuPathDB" id="FungiDB:NCU17161"/>
<sequence length="123" mass="13839">MFPPSMHVGGASSFQAFSVDFFGKDEVFFKGLRWLLVEKAVTELKLCFALAWMRAWIQCGPVIVEDLGAIANQANQGAKGGHEQGAQVAPLCWYVFTVAFVRELEGHDTETLFARVRLEEERW</sequence>
<proteinExistence type="predicted"/>
<dbReference type="GeneID" id="23569822"/>